<gene>
    <name evidence="3" type="ORF">EQG79_29455</name>
</gene>
<evidence type="ECO:0000256" key="2">
    <source>
        <dbReference type="SAM" id="SignalP"/>
    </source>
</evidence>
<dbReference type="AlphaFoldDB" id="A0A4Q2UGU8"/>
<comment type="caution">
    <text evidence="3">The sequence shown here is derived from an EMBL/GenBank/DDBJ whole genome shotgun (WGS) entry which is preliminary data.</text>
</comment>
<feature type="region of interest" description="Disordered" evidence="1">
    <location>
        <begin position="266"/>
        <end position="289"/>
    </location>
</feature>
<dbReference type="EMBL" id="SBLB01000014">
    <property type="protein sequence ID" value="RYC66500.1"/>
    <property type="molecule type" value="Genomic_DNA"/>
</dbReference>
<dbReference type="Proteomes" id="UP000290407">
    <property type="component" value="Unassembled WGS sequence"/>
</dbReference>
<proteinExistence type="predicted"/>
<evidence type="ECO:0000313" key="3">
    <source>
        <dbReference type="EMBL" id="RYC66500.1"/>
    </source>
</evidence>
<evidence type="ECO:0000313" key="4">
    <source>
        <dbReference type="Proteomes" id="UP000290407"/>
    </source>
</evidence>
<accession>A0A4Q2UGU8</accession>
<sequence length="289" mass="32475">MKRQWRVGLCCLTGWGLLALSTALAQNSVPGTGDLRTGPATQRDLEQAIDQLLGENEQAIMSGLTDPGMDWGSILVEKLLDEVYKGVAEATVFSVPAVKIMEMRNKQKQEALTKELRKLTVLMKDGVERTNKLRYQNLKLRVAYQKAMNELPTGWEQNGRMPDAQKVMKALYGNTVNLINDYYGKAEIEKLLKDQYPGEVGYALFATSAGGLADTKTLEAKLALAKKGGRLTYLSPYERLELIRETRREALKRQNGLIRMRQDLNGALNHQHKRTTEQKLRQSLGTTSY</sequence>
<organism evidence="3 4">
    <name type="scientific">Spirosoma sordidisoli</name>
    <dbReference type="NCBI Taxonomy" id="2502893"/>
    <lineage>
        <taxon>Bacteria</taxon>
        <taxon>Pseudomonadati</taxon>
        <taxon>Bacteroidota</taxon>
        <taxon>Cytophagia</taxon>
        <taxon>Cytophagales</taxon>
        <taxon>Cytophagaceae</taxon>
        <taxon>Spirosoma</taxon>
    </lineage>
</organism>
<feature type="signal peptide" evidence="2">
    <location>
        <begin position="1"/>
        <end position="25"/>
    </location>
</feature>
<keyword evidence="4" id="KW-1185">Reference proteome</keyword>
<dbReference type="RefSeq" id="WP_129606655.1">
    <property type="nucleotide sequence ID" value="NZ_SBLB01000014.1"/>
</dbReference>
<reference evidence="3 4" key="1">
    <citation type="submission" date="2019-01" db="EMBL/GenBank/DDBJ databases">
        <title>Spirosoma flava sp. nov., a propanil-degrading bacterium isolated from herbicide-contaminated soil.</title>
        <authorList>
            <person name="Zhang L."/>
            <person name="Jiang J.-D."/>
        </authorList>
    </citation>
    <scope>NUCLEOTIDE SEQUENCE [LARGE SCALE GENOMIC DNA]</scope>
    <source>
        <strain evidence="3 4">TY50</strain>
    </source>
</reference>
<name>A0A4Q2UGU8_9BACT</name>
<keyword evidence="2" id="KW-0732">Signal</keyword>
<feature type="chain" id="PRO_5020218420" evidence="2">
    <location>
        <begin position="26"/>
        <end position="289"/>
    </location>
</feature>
<protein>
    <submittedName>
        <fullName evidence="3">Uncharacterized protein</fullName>
    </submittedName>
</protein>
<evidence type="ECO:0000256" key="1">
    <source>
        <dbReference type="SAM" id="MobiDB-lite"/>
    </source>
</evidence>